<dbReference type="EMBL" id="VNFE01000003">
    <property type="protein sequence ID" value="TVU89779.1"/>
    <property type="molecule type" value="Genomic_DNA"/>
</dbReference>
<dbReference type="Proteomes" id="UP000317288">
    <property type="component" value="Unassembled WGS sequence"/>
</dbReference>
<reference evidence="1 2" key="1">
    <citation type="submission" date="2019-07" db="EMBL/GenBank/DDBJ databases">
        <title>Diversity of Bacteria from Kongsfjorden, Arctic.</title>
        <authorList>
            <person name="Yu Y."/>
        </authorList>
    </citation>
    <scope>NUCLEOTIDE SEQUENCE [LARGE SCALE GENOMIC DNA]</scope>
    <source>
        <strain evidence="1 2">SM1922</strain>
    </source>
</reference>
<dbReference type="AlphaFoldDB" id="A0A558J7Z9"/>
<organism evidence="1 2">
    <name type="scientific">Vreelandella titanicae</name>
    <dbReference type="NCBI Taxonomy" id="664683"/>
    <lineage>
        <taxon>Bacteria</taxon>
        <taxon>Pseudomonadati</taxon>
        <taxon>Pseudomonadota</taxon>
        <taxon>Gammaproteobacteria</taxon>
        <taxon>Oceanospirillales</taxon>
        <taxon>Halomonadaceae</taxon>
        <taxon>Vreelandella</taxon>
    </lineage>
</organism>
<proteinExistence type="predicted"/>
<sequence length="180" mass="20372">MNCRKPQERGALMAQLGNTHNRPTPTSFLMGQMWQEHLQQTPINTVIEVRSGLPGMGVELQDVAIIKRLEGKTYNTPAFSGWVKESETQITPLLTQLSANSIRYFVYTPEGKRALGPQTGIGYRWEAQVQFREIPQVPFLSNDRFYPAPEPLKEAPSNIAEVFDSTSSNSDYWVKEKLNV</sequence>
<comment type="caution">
    <text evidence="1">The sequence shown here is derived from an EMBL/GenBank/DDBJ whole genome shotgun (WGS) entry which is preliminary data.</text>
</comment>
<accession>A0A558J7Z9</accession>
<evidence type="ECO:0000313" key="2">
    <source>
        <dbReference type="Proteomes" id="UP000317288"/>
    </source>
</evidence>
<gene>
    <name evidence="1" type="ORF">FQP89_10590</name>
</gene>
<name>A0A558J7Z9_9GAMM</name>
<evidence type="ECO:0000313" key="1">
    <source>
        <dbReference type="EMBL" id="TVU89779.1"/>
    </source>
</evidence>
<dbReference type="RefSeq" id="WP_144810921.1">
    <property type="nucleotide sequence ID" value="NZ_VNFE01000003.1"/>
</dbReference>
<protein>
    <submittedName>
        <fullName evidence="1">Uncharacterized protein</fullName>
    </submittedName>
</protein>